<feature type="transmembrane region" description="Helical" evidence="1">
    <location>
        <begin position="59"/>
        <end position="80"/>
    </location>
</feature>
<dbReference type="EMBL" id="MN740521">
    <property type="protein sequence ID" value="QHU30924.1"/>
    <property type="molecule type" value="Genomic_DNA"/>
</dbReference>
<sequence length="105" mass="12461">MQNKTKHIKRENNLNNSYLETAFEITKYIYSLIKMYVLWIILHFAASHLYIYFCTPKTILGFIFSPLMVVTPQCQGLRWIIYNSGNVINNMWLIFGTWTSSWLLS</sequence>
<evidence type="ECO:0000313" key="2">
    <source>
        <dbReference type="EMBL" id="QHU30924.1"/>
    </source>
</evidence>
<organism evidence="2">
    <name type="scientific">viral metagenome</name>
    <dbReference type="NCBI Taxonomy" id="1070528"/>
    <lineage>
        <taxon>unclassified sequences</taxon>
        <taxon>metagenomes</taxon>
        <taxon>organismal metagenomes</taxon>
    </lineage>
</organism>
<accession>A0A6C0LMX7</accession>
<evidence type="ECO:0000256" key="1">
    <source>
        <dbReference type="SAM" id="Phobius"/>
    </source>
</evidence>
<feature type="transmembrane region" description="Helical" evidence="1">
    <location>
        <begin position="36"/>
        <end position="53"/>
    </location>
</feature>
<keyword evidence="1" id="KW-0812">Transmembrane</keyword>
<reference evidence="2" key="1">
    <citation type="journal article" date="2020" name="Nature">
        <title>Giant virus diversity and host interactions through global metagenomics.</title>
        <authorList>
            <person name="Schulz F."/>
            <person name="Roux S."/>
            <person name="Paez-Espino D."/>
            <person name="Jungbluth S."/>
            <person name="Walsh D.A."/>
            <person name="Denef V.J."/>
            <person name="McMahon K.D."/>
            <person name="Konstantinidis K.T."/>
            <person name="Eloe-Fadrosh E.A."/>
            <person name="Kyrpides N.C."/>
            <person name="Woyke T."/>
        </authorList>
    </citation>
    <scope>NUCLEOTIDE SEQUENCE</scope>
    <source>
        <strain evidence="2">GVMAG-M-3300027892-73</strain>
    </source>
</reference>
<protein>
    <submittedName>
        <fullName evidence="2">Uncharacterized protein</fullName>
    </submittedName>
</protein>
<dbReference type="AlphaFoldDB" id="A0A6C0LMX7"/>
<keyword evidence="1" id="KW-0472">Membrane</keyword>
<name>A0A6C0LMX7_9ZZZZ</name>
<proteinExistence type="predicted"/>
<keyword evidence="1" id="KW-1133">Transmembrane helix</keyword>